<dbReference type="NCBIfam" id="NF003592">
    <property type="entry name" value="PRK05254.1-5"/>
    <property type="match status" value="1"/>
</dbReference>
<dbReference type="GO" id="GO:0004844">
    <property type="term" value="F:uracil DNA N-glycosylase activity"/>
    <property type="evidence" value="ECO:0007669"/>
    <property type="project" value="UniProtKB-EC"/>
</dbReference>
<evidence type="ECO:0000256" key="10">
    <source>
        <dbReference type="PROSITE-ProRule" id="PRU10072"/>
    </source>
</evidence>
<keyword evidence="8 9" id="KW-0234">DNA repair</keyword>
<dbReference type="InterPro" id="IPR005122">
    <property type="entry name" value="Uracil-DNA_glycosylase-like"/>
</dbReference>
<reference evidence="14" key="1">
    <citation type="journal article" date="2019" name="Int. J. Syst. Evol. Microbiol.">
        <title>Halobacteriovorax valvorus sp. nov., a novel prokaryotic predator isolated from coastal seawater of China.</title>
        <authorList>
            <person name="Chen M.-X."/>
        </authorList>
    </citation>
    <scope>NUCLEOTIDE SEQUENCE [LARGE SCALE GENOMIC DNA]</scope>
    <source>
        <strain evidence="14">BL9</strain>
    </source>
</reference>
<dbReference type="Gene3D" id="3.40.470.10">
    <property type="entry name" value="Uracil-DNA glycosylase-like domain"/>
    <property type="match status" value="1"/>
</dbReference>
<comment type="subcellular location">
    <subcellularLocation>
        <location evidence="9">Cytoplasm</location>
    </subcellularLocation>
</comment>
<dbReference type="Proteomes" id="UP000443582">
    <property type="component" value="Unassembled WGS sequence"/>
</dbReference>
<dbReference type="SMART" id="SM00986">
    <property type="entry name" value="UDG"/>
    <property type="match status" value="1"/>
</dbReference>
<evidence type="ECO:0000256" key="5">
    <source>
        <dbReference type="ARBA" id="ARBA00018429"/>
    </source>
</evidence>
<evidence type="ECO:0000256" key="4">
    <source>
        <dbReference type="ARBA" id="ARBA00012030"/>
    </source>
</evidence>
<evidence type="ECO:0000256" key="11">
    <source>
        <dbReference type="RuleBase" id="RU003780"/>
    </source>
</evidence>
<accession>A0ABY0IK38</accession>
<comment type="catalytic activity">
    <reaction evidence="1 9 11">
        <text>Hydrolyzes single-stranded DNA or mismatched double-stranded DNA and polynucleotides, releasing free uracil.</text>
        <dbReference type="EC" id="3.2.2.27"/>
    </reaction>
</comment>
<dbReference type="InterPro" id="IPR002043">
    <property type="entry name" value="UDG_fam1"/>
</dbReference>
<dbReference type="RefSeq" id="WP_114705793.1">
    <property type="nucleotide sequence ID" value="NZ_QDKL01000001.1"/>
</dbReference>
<keyword evidence="9" id="KW-0963">Cytoplasm</keyword>
<proteinExistence type="inferred from homology"/>
<keyword evidence="7 9" id="KW-0378">Hydrolase</keyword>
<dbReference type="PANTHER" id="PTHR11264">
    <property type="entry name" value="URACIL-DNA GLYCOSYLASE"/>
    <property type="match status" value="1"/>
</dbReference>
<sequence length="223" mass="25472">MIEFLNDKSWLTYLKDEFQKDYMRELSEFLNSEDGEIFPKREEFFSALNLTPLEKVKVVILGQDPYHGEGQAHGLSFSVNKGVKIPPSLRNIYKELNEDLGVEVPEHGFLEEWAKEGVLLLNNCLSVRKAQAGSHQKKGWEKFTAKIIEVINEQCENVVFILWGSPAQKKGKNIDESKHLVLKSVHPSPLSSYRGFFGSKPFSKANAYLIENDLKPVSWEITN</sequence>
<dbReference type="NCBIfam" id="TIGR00628">
    <property type="entry name" value="ung"/>
    <property type="match status" value="1"/>
</dbReference>
<feature type="domain" description="Uracil-DNA glycosylase-like" evidence="12">
    <location>
        <begin position="49"/>
        <end position="209"/>
    </location>
</feature>
<dbReference type="InterPro" id="IPR036895">
    <property type="entry name" value="Uracil-DNA_glycosylase-like_sf"/>
</dbReference>
<dbReference type="PROSITE" id="PS00130">
    <property type="entry name" value="U_DNA_GLYCOSYLASE"/>
    <property type="match status" value="1"/>
</dbReference>
<name>A0ABY0IK38_9BACT</name>
<evidence type="ECO:0000256" key="7">
    <source>
        <dbReference type="ARBA" id="ARBA00022801"/>
    </source>
</evidence>
<dbReference type="Pfam" id="PF03167">
    <property type="entry name" value="UDG"/>
    <property type="match status" value="1"/>
</dbReference>
<evidence type="ECO:0000256" key="8">
    <source>
        <dbReference type="ARBA" id="ARBA00023204"/>
    </source>
</evidence>
<comment type="function">
    <text evidence="2 9 11">Excises uracil residues from the DNA which can arise as a result of misincorporation of dUMP residues by DNA polymerase or due to deamination of cytosine.</text>
</comment>
<evidence type="ECO:0000313" key="13">
    <source>
        <dbReference type="EMBL" id="RZF22849.1"/>
    </source>
</evidence>
<dbReference type="HAMAP" id="MF_00148">
    <property type="entry name" value="UDG"/>
    <property type="match status" value="1"/>
</dbReference>
<dbReference type="SMART" id="SM00987">
    <property type="entry name" value="UreE_C"/>
    <property type="match status" value="1"/>
</dbReference>
<dbReference type="NCBIfam" id="NF003589">
    <property type="entry name" value="PRK05254.1-2"/>
    <property type="match status" value="1"/>
</dbReference>
<evidence type="ECO:0000313" key="14">
    <source>
        <dbReference type="Proteomes" id="UP000443582"/>
    </source>
</evidence>
<evidence type="ECO:0000256" key="2">
    <source>
        <dbReference type="ARBA" id="ARBA00002631"/>
    </source>
</evidence>
<evidence type="ECO:0000256" key="9">
    <source>
        <dbReference type="HAMAP-Rule" id="MF_00148"/>
    </source>
</evidence>
<dbReference type="PANTHER" id="PTHR11264:SF0">
    <property type="entry name" value="URACIL-DNA GLYCOSYLASE"/>
    <property type="match status" value="1"/>
</dbReference>
<protein>
    <recommendedName>
        <fullName evidence="5 9">Uracil-DNA glycosylase</fullName>
        <shortName evidence="9">UDG</shortName>
        <ecNumber evidence="4 9">3.2.2.27</ecNumber>
    </recommendedName>
</protein>
<keyword evidence="14" id="KW-1185">Reference proteome</keyword>
<dbReference type="CDD" id="cd10027">
    <property type="entry name" value="UDG-F1-like"/>
    <property type="match status" value="1"/>
</dbReference>
<dbReference type="NCBIfam" id="NF003588">
    <property type="entry name" value="PRK05254.1-1"/>
    <property type="match status" value="1"/>
</dbReference>
<feature type="active site" description="Proton acceptor" evidence="9 10">
    <location>
        <position position="64"/>
    </location>
</feature>
<evidence type="ECO:0000256" key="1">
    <source>
        <dbReference type="ARBA" id="ARBA00001400"/>
    </source>
</evidence>
<organism evidence="13 14">
    <name type="scientific">Halobacteriovorax vibrionivorans</name>
    <dbReference type="NCBI Taxonomy" id="2152716"/>
    <lineage>
        <taxon>Bacteria</taxon>
        <taxon>Pseudomonadati</taxon>
        <taxon>Bdellovibrionota</taxon>
        <taxon>Bacteriovoracia</taxon>
        <taxon>Bacteriovoracales</taxon>
        <taxon>Halobacteriovoraceae</taxon>
        <taxon>Halobacteriovorax</taxon>
    </lineage>
</organism>
<dbReference type="InterPro" id="IPR018085">
    <property type="entry name" value="Ura-DNA_Glyclase_AS"/>
</dbReference>
<dbReference type="NCBIfam" id="NF003591">
    <property type="entry name" value="PRK05254.1-4"/>
    <property type="match status" value="1"/>
</dbReference>
<gene>
    <name evidence="9" type="primary">ung</name>
    <name evidence="13" type="ORF">DAY19_03490</name>
</gene>
<comment type="similarity">
    <text evidence="3 9 11">Belongs to the uracil-DNA glycosylase (UDG) superfamily. UNG family.</text>
</comment>
<dbReference type="EMBL" id="QDKL01000001">
    <property type="protein sequence ID" value="RZF22849.1"/>
    <property type="molecule type" value="Genomic_DNA"/>
</dbReference>
<dbReference type="EC" id="3.2.2.27" evidence="4 9"/>
<evidence type="ECO:0000256" key="6">
    <source>
        <dbReference type="ARBA" id="ARBA00022763"/>
    </source>
</evidence>
<evidence type="ECO:0000256" key="3">
    <source>
        <dbReference type="ARBA" id="ARBA00008184"/>
    </source>
</evidence>
<keyword evidence="6 9" id="KW-0227">DNA damage</keyword>
<comment type="caution">
    <text evidence="13">The sequence shown here is derived from an EMBL/GenBank/DDBJ whole genome shotgun (WGS) entry which is preliminary data.</text>
</comment>
<evidence type="ECO:0000259" key="12">
    <source>
        <dbReference type="SMART" id="SM00986"/>
    </source>
</evidence>
<keyword evidence="13" id="KW-0326">Glycosidase</keyword>
<dbReference type="SUPFAM" id="SSF52141">
    <property type="entry name" value="Uracil-DNA glycosylase-like"/>
    <property type="match status" value="1"/>
</dbReference>